<feature type="transmembrane region" description="Helical" evidence="7">
    <location>
        <begin position="410"/>
        <end position="434"/>
    </location>
</feature>
<feature type="transmembrane region" description="Helical" evidence="7">
    <location>
        <begin position="142"/>
        <end position="161"/>
    </location>
</feature>
<dbReference type="SUPFAM" id="SSF103473">
    <property type="entry name" value="MFS general substrate transporter"/>
    <property type="match status" value="1"/>
</dbReference>
<dbReference type="PROSITE" id="PS50850">
    <property type="entry name" value="MFS"/>
    <property type="match status" value="1"/>
</dbReference>
<evidence type="ECO:0000256" key="7">
    <source>
        <dbReference type="SAM" id="Phobius"/>
    </source>
</evidence>
<evidence type="ECO:0000313" key="10">
    <source>
        <dbReference type="Proteomes" id="UP001161247"/>
    </source>
</evidence>
<feature type="transmembrane region" description="Helical" evidence="7">
    <location>
        <begin position="173"/>
        <end position="193"/>
    </location>
</feature>
<dbReference type="AlphaFoldDB" id="A0AAV1CEG7"/>
<keyword evidence="3 7" id="KW-1133">Transmembrane helix</keyword>
<gene>
    <name evidence="9" type="ORF">OLC1_LOCUS5335</name>
</gene>
<dbReference type="GO" id="GO:0022857">
    <property type="term" value="F:transmembrane transporter activity"/>
    <property type="evidence" value="ECO:0007669"/>
    <property type="project" value="InterPro"/>
</dbReference>
<dbReference type="Proteomes" id="UP001161247">
    <property type="component" value="Chromosome 2"/>
</dbReference>
<dbReference type="Pfam" id="PF00083">
    <property type="entry name" value="Sugar_tr"/>
    <property type="match status" value="1"/>
</dbReference>
<feature type="transmembrane region" description="Helical" evidence="7">
    <location>
        <begin position="440"/>
        <end position="458"/>
    </location>
</feature>
<dbReference type="InterPro" id="IPR020846">
    <property type="entry name" value="MFS_dom"/>
</dbReference>
<dbReference type="EMBL" id="OX459119">
    <property type="protein sequence ID" value="CAI9094076.1"/>
    <property type="molecule type" value="Genomic_DNA"/>
</dbReference>
<keyword evidence="2 7" id="KW-0812">Transmembrane</keyword>
<keyword evidence="10" id="KW-1185">Reference proteome</keyword>
<feature type="transmembrane region" description="Helical" evidence="7">
    <location>
        <begin position="257"/>
        <end position="278"/>
    </location>
</feature>
<feature type="transmembrane region" description="Helical" evidence="7">
    <location>
        <begin position="495"/>
        <end position="515"/>
    </location>
</feature>
<proteinExistence type="inferred from homology"/>
<evidence type="ECO:0000259" key="8">
    <source>
        <dbReference type="PROSITE" id="PS50850"/>
    </source>
</evidence>
<protein>
    <submittedName>
        <fullName evidence="9">OLC1v1029733C1</fullName>
    </submittedName>
</protein>
<evidence type="ECO:0000256" key="4">
    <source>
        <dbReference type="ARBA" id="ARBA00023136"/>
    </source>
</evidence>
<dbReference type="InterPro" id="IPR005828">
    <property type="entry name" value="MFS_sugar_transport-like"/>
</dbReference>
<feature type="transmembrane region" description="Helical" evidence="7">
    <location>
        <begin position="354"/>
        <end position="370"/>
    </location>
</feature>
<feature type="transmembrane region" description="Helical" evidence="7">
    <location>
        <begin position="470"/>
        <end position="489"/>
    </location>
</feature>
<comment type="similarity">
    <text evidence="5">Belongs to the major facilitator superfamily. Phosphate:H(+) symporter (TC 2.A.1.9) family.</text>
</comment>
<evidence type="ECO:0000313" key="9">
    <source>
        <dbReference type="EMBL" id="CAI9094076.1"/>
    </source>
</evidence>
<evidence type="ECO:0000256" key="1">
    <source>
        <dbReference type="ARBA" id="ARBA00004141"/>
    </source>
</evidence>
<sequence length="529" mass="58289">MDNPSTQIDDLKLFSSDKSAFDLHSKTSESSKLADHGETTNDVLEDLVEQYIGGSLRWTQVLQVILISMASFFEAQQTFITIFTDAKPSWHCKQTPTTCDSSSPDVCKLPLNSWEWDRPAQTSVISDWSLLCTTASKIVSGLPASSFFMGSLLGGIILGFIGDSIGRKKLLTLSCFTMSAASMLIFFSNNIWVYSGLKAISGLGRAAIGSCVLVLSTESVGKRWRGRVGVVGFLCSTLGYMSLPALAYVLRSHSWKNLYLLTSAPAILYSVLVVLFAYESPKWMLQQGKVRRAAEVLKAYIDPNCYYDYSSFSKAVASSTSQKSPTRAHENRSFVSLSVYDLFWKGDKTTLRQLIVAMLIGFGVGLIYYGTPLGLGGFEFNLYLTVACSATLEVPSALMTFYLAKFRRRVSLLSLCILSGACELLSILVGKWIWMQFLSFFSACTAFNLLIIYTVELFETSVRNSAVSMVWQAIVLGGVISPLVISIGEGYNDNILPHLLFGLLIFILGPLVLLLKETMPGRPQRVHQS</sequence>
<keyword evidence="4 7" id="KW-0472">Membrane</keyword>
<comment type="subcellular location">
    <subcellularLocation>
        <location evidence="1">Membrane</location>
        <topology evidence="1">Multi-pass membrane protein</topology>
    </subcellularLocation>
</comment>
<organism evidence="9 10">
    <name type="scientific">Oldenlandia corymbosa var. corymbosa</name>
    <dbReference type="NCBI Taxonomy" id="529605"/>
    <lineage>
        <taxon>Eukaryota</taxon>
        <taxon>Viridiplantae</taxon>
        <taxon>Streptophyta</taxon>
        <taxon>Embryophyta</taxon>
        <taxon>Tracheophyta</taxon>
        <taxon>Spermatophyta</taxon>
        <taxon>Magnoliopsida</taxon>
        <taxon>eudicotyledons</taxon>
        <taxon>Gunneridae</taxon>
        <taxon>Pentapetalae</taxon>
        <taxon>asterids</taxon>
        <taxon>lamiids</taxon>
        <taxon>Gentianales</taxon>
        <taxon>Rubiaceae</taxon>
        <taxon>Rubioideae</taxon>
        <taxon>Spermacoceae</taxon>
        <taxon>Hedyotis-Oldenlandia complex</taxon>
        <taxon>Oldenlandia</taxon>
    </lineage>
</organism>
<dbReference type="GO" id="GO:0016020">
    <property type="term" value="C:membrane"/>
    <property type="evidence" value="ECO:0007669"/>
    <property type="project" value="UniProtKB-SubCell"/>
</dbReference>
<name>A0AAV1CEG7_OLDCO</name>
<feature type="domain" description="Major facilitator superfamily (MFS) profile" evidence="8">
    <location>
        <begin position="63"/>
        <end position="520"/>
    </location>
</feature>
<evidence type="ECO:0000256" key="2">
    <source>
        <dbReference type="ARBA" id="ARBA00022692"/>
    </source>
</evidence>
<dbReference type="InterPro" id="IPR036259">
    <property type="entry name" value="MFS_trans_sf"/>
</dbReference>
<evidence type="ECO:0000256" key="6">
    <source>
        <dbReference type="ARBA" id="ARBA00049011"/>
    </source>
</evidence>
<feature type="transmembrane region" description="Helical" evidence="7">
    <location>
        <begin position="382"/>
        <end position="403"/>
    </location>
</feature>
<dbReference type="PANTHER" id="PTHR24064">
    <property type="entry name" value="SOLUTE CARRIER FAMILY 22 MEMBER"/>
    <property type="match status" value="1"/>
</dbReference>
<reference evidence="9" key="1">
    <citation type="submission" date="2023-03" db="EMBL/GenBank/DDBJ databases">
        <authorList>
            <person name="Julca I."/>
        </authorList>
    </citation>
    <scope>NUCLEOTIDE SEQUENCE</scope>
</reference>
<comment type="catalytic activity">
    <reaction evidence="6">
        <text>phosphate(in) + H(+)(in) = phosphate(out) + H(+)(out)</text>
        <dbReference type="Rhea" id="RHEA:29939"/>
        <dbReference type="ChEBI" id="CHEBI:15378"/>
        <dbReference type="ChEBI" id="CHEBI:43474"/>
    </reaction>
    <physiologicalReaction direction="right-to-left" evidence="6">
        <dbReference type="Rhea" id="RHEA:29941"/>
    </physiologicalReaction>
</comment>
<dbReference type="Gene3D" id="1.20.1250.20">
    <property type="entry name" value="MFS general substrate transporter like domains"/>
    <property type="match status" value="1"/>
</dbReference>
<evidence type="ECO:0000256" key="5">
    <source>
        <dbReference type="ARBA" id="ARBA00044504"/>
    </source>
</evidence>
<feature type="transmembrane region" description="Helical" evidence="7">
    <location>
        <begin position="228"/>
        <end position="251"/>
    </location>
</feature>
<accession>A0AAV1CEG7</accession>
<evidence type="ECO:0000256" key="3">
    <source>
        <dbReference type="ARBA" id="ARBA00022989"/>
    </source>
</evidence>